<feature type="compositionally biased region" description="Basic residues" evidence="1">
    <location>
        <begin position="218"/>
        <end position="235"/>
    </location>
</feature>
<dbReference type="Proteomes" id="UP001189429">
    <property type="component" value="Unassembled WGS sequence"/>
</dbReference>
<reference evidence="2" key="1">
    <citation type="submission" date="2023-10" db="EMBL/GenBank/DDBJ databases">
        <authorList>
            <person name="Chen Y."/>
            <person name="Shah S."/>
            <person name="Dougan E. K."/>
            <person name="Thang M."/>
            <person name="Chan C."/>
        </authorList>
    </citation>
    <scope>NUCLEOTIDE SEQUENCE [LARGE SCALE GENOMIC DNA]</scope>
</reference>
<proteinExistence type="predicted"/>
<gene>
    <name evidence="2" type="ORF">PCOR1329_LOCUS18309</name>
</gene>
<protein>
    <submittedName>
        <fullName evidence="2">Uncharacterized protein</fullName>
    </submittedName>
</protein>
<accession>A0ABN9R7F8</accession>
<evidence type="ECO:0000313" key="2">
    <source>
        <dbReference type="EMBL" id="CAK0814802.1"/>
    </source>
</evidence>
<keyword evidence="3" id="KW-1185">Reference proteome</keyword>
<name>A0ABN9R7F8_9DINO</name>
<evidence type="ECO:0000313" key="3">
    <source>
        <dbReference type="Proteomes" id="UP001189429"/>
    </source>
</evidence>
<feature type="compositionally biased region" description="Basic residues" evidence="1">
    <location>
        <begin position="252"/>
        <end position="261"/>
    </location>
</feature>
<comment type="caution">
    <text evidence="2">The sequence shown here is derived from an EMBL/GenBank/DDBJ whole genome shotgun (WGS) entry which is preliminary data.</text>
</comment>
<organism evidence="2 3">
    <name type="scientific">Prorocentrum cordatum</name>
    <dbReference type="NCBI Taxonomy" id="2364126"/>
    <lineage>
        <taxon>Eukaryota</taxon>
        <taxon>Sar</taxon>
        <taxon>Alveolata</taxon>
        <taxon>Dinophyceae</taxon>
        <taxon>Prorocentrales</taxon>
        <taxon>Prorocentraceae</taxon>
        <taxon>Prorocentrum</taxon>
    </lineage>
</organism>
<evidence type="ECO:0000256" key="1">
    <source>
        <dbReference type="SAM" id="MobiDB-lite"/>
    </source>
</evidence>
<sequence length="286" mass="31861">MHGKWTSERRRVWAQVLCKGGAAARLSLDGPGMSDELSAPIRLWRGHSGVPVPPEALPQAPRSRWTPGRLRQLMQTIPAAALYPELVSRACDVLERWYERFSLKVWSRFVHFADSGVGRSHQLPKVVKEFNEVAPVLHRLMDWVARSAEAGEPPVAVVDLCSGFGFLSMFASELLPPSAVERIYLVDAAFGGHQRMLGCRGGALPGVAEPGAAEGHQARPRHAERRPHLRQRRVAHPAGHAVHRREEGLGHARPRPPRHPRPLADHHLRDPPLRDAVLEEQNMAYT</sequence>
<dbReference type="EMBL" id="CAUYUJ010005750">
    <property type="protein sequence ID" value="CAK0814802.1"/>
    <property type="molecule type" value="Genomic_DNA"/>
</dbReference>
<feature type="region of interest" description="Disordered" evidence="1">
    <location>
        <begin position="208"/>
        <end position="276"/>
    </location>
</feature>
<feature type="compositionally biased region" description="Basic and acidic residues" evidence="1">
    <location>
        <begin position="262"/>
        <end position="276"/>
    </location>
</feature>